<keyword evidence="3" id="KW-0328">Glycosyltransferase</keyword>
<comment type="caution">
    <text evidence="10">The sequence shown here is derived from an EMBL/GenBank/DDBJ whole genome shotgun (WGS) entry which is preliminary data.</text>
</comment>
<dbReference type="EMBL" id="QKKF02000377">
    <property type="protein sequence ID" value="RZF49142.1"/>
    <property type="molecule type" value="Genomic_DNA"/>
</dbReference>
<dbReference type="InterPro" id="IPR018732">
    <property type="entry name" value="Dpy-19/Dpy-19-like"/>
</dbReference>
<dbReference type="PANTHER" id="PTHR31488">
    <property type="entry name" value="DPY-19-LIKE 1, LIKE (H. SAPIENS)"/>
    <property type="match status" value="1"/>
</dbReference>
<keyword evidence="11" id="KW-1185">Reference proteome</keyword>
<evidence type="ECO:0000313" key="11">
    <source>
        <dbReference type="Proteomes" id="UP000291343"/>
    </source>
</evidence>
<protein>
    <recommendedName>
        <fullName evidence="12">C-mannosyltransferase DPY19L1</fullName>
    </recommendedName>
</protein>
<sequence>MTINRRNKNSNVSDKKMSSSKRENKDCKVDVDDLSKCNWIRIVIVLILGSAFSILNRYHVATVFENSRHLSHLSNLEREMSFRSEMGMYYSYYKRLVESPSFFDGLHDITHDNLTEYPSKINTLERFNLLPEVVISGMYRVYNRLTAHFEIATKECWQVERGSGLPPIISCVGAGDPVYFYLEVAWACASFTTSLIFLYAFVLSDSISGACFAVLAFFSNHGESTRVQWAPPLRETFAYPFVLTQMLLVAVILRQTKHVNEENMSFRNSVLIVSLSISTWLCLMLWQFSQFVLATQTLAVLIMCNLTVISKESTLIIILGQMLGVVQSLAAMFGNELLLTSIFTCLLLSSISTLIFVSPVVEKRWNFVVRGTFVMSFVTFLTLVLKTRVFTANQDSHILNILKSKLTNFKDFHSLLYVCAPEFDFLGWEAVKNLNTTWLLPTCILVFVVVLFNWLPLFEFYSKTHFRPLKNLEPDVVYTFLQCGMFAVMAGMVMRLKLFLTPHLCIVSALIRSQKYFKNLFGTTAHWGLFTIIVGGMCAKGYSNLMTQRNVEGEYSNVSLEELLMWIESNTERNAVFGGTMPIMASVLLSTHRPIVNHPHYEDAKLRERTKKVYSIYSRKPPEEVFKTLSSLGVEYVVLSRSWCYRESSSGCKMSDLWDVEDPDNQGKPEVCKQLISDTPLPFLREFSNQEYTVLRLTTPYVELKGVKQVTI</sequence>
<comment type="subcellular location">
    <subcellularLocation>
        <location evidence="1">Membrane</location>
        <topology evidence="1">Multi-pass membrane protein</topology>
    </subcellularLocation>
</comment>
<keyword evidence="6 9" id="KW-1133">Transmembrane helix</keyword>
<keyword evidence="4" id="KW-0808">Transferase</keyword>
<dbReference type="SMR" id="A0A482XT11"/>
<organism evidence="10 11">
    <name type="scientific">Laodelphax striatellus</name>
    <name type="common">Small brown planthopper</name>
    <name type="synonym">Delphax striatella</name>
    <dbReference type="NCBI Taxonomy" id="195883"/>
    <lineage>
        <taxon>Eukaryota</taxon>
        <taxon>Metazoa</taxon>
        <taxon>Ecdysozoa</taxon>
        <taxon>Arthropoda</taxon>
        <taxon>Hexapoda</taxon>
        <taxon>Insecta</taxon>
        <taxon>Pterygota</taxon>
        <taxon>Neoptera</taxon>
        <taxon>Paraneoptera</taxon>
        <taxon>Hemiptera</taxon>
        <taxon>Auchenorrhyncha</taxon>
        <taxon>Fulgoroidea</taxon>
        <taxon>Delphacidae</taxon>
        <taxon>Criomorphinae</taxon>
        <taxon>Laodelphax</taxon>
    </lineage>
</organism>
<evidence type="ECO:0000256" key="1">
    <source>
        <dbReference type="ARBA" id="ARBA00004141"/>
    </source>
</evidence>
<reference evidence="10 11" key="1">
    <citation type="journal article" date="2017" name="Gigascience">
        <title>Genome sequence of the small brown planthopper, Laodelphax striatellus.</title>
        <authorList>
            <person name="Zhu J."/>
            <person name="Jiang F."/>
            <person name="Wang X."/>
            <person name="Yang P."/>
            <person name="Bao Y."/>
            <person name="Zhao W."/>
            <person name="Wang W."/>
            <person name="Lu H."/>
            <person name="Wang Q."/>
            <person name="Cui N."/>
            <person name="Li J."/>
            <person name="Chen X."/>
            <person name="Luo L."/>
            <person name="Yu J."/>
            <person name="Kang L."/>
            <person name="Cui F."/>
        </authorList>
    </citation>
    <scope>NUCLEOTIDE SEQUENCE [LARGE SCALE GENOMIC DNA]</scope>
    <source>
        <strain evidence="10">Lst14</strain>
    </source>
</reference>
<feature type="transmembrane region" description="Helical" evidence="9">
    <location>
        <begin position="339"/>
        <end position="360"/>
    </location>
</feature>
<evidence type="ECO:0000256" key="9">
    <source>
        <dbReference type="SAM" id="Phobius"/>
    </source>
</evidence>
<dbReference type="FunCoup" id="A0A482XT11">
    <property type="interactions" value="827"/>
</dbReference>
<evidence type="ECO:0000256" key="8">
    <source>
        <dbReference type="SAM" id="MobiDB-lite"/>
    </source>
</evidence>
<evidence type="ECO:0008006" key="12">
    <source>
        <dbReference type="Google" id="ProtNLM"/>
    </source>
</evidence>
<evidence type="ECO:0000256" key="5">
    <source>
        <dbReference type="ARBA" id="ARBA00022692"/>
    </source>
</evidence>
<feature type="transmembrane region" description="Helical" evidence="9">
    <location>
        <begin position="438"/>
        <end position="455"/>
    </location>
</feature>
<name>A0A482XT11_LAOST</name>
<evidence type="ECO:0000256" key="3">
    <source>
        <dbReference type="ARBA" id="ARBA00022676"/>
    </source>
</evidence>
<dbReference type="InterPro" id="IPR047462">
    <property type="entry name" value="Dpy19"/>
</dbReference>
<accession>A0A482XT11</accession>
<evidence type="ECO:0000256" key="6">
    <source>
        <dbReference type="ARBA" id="ARBA00022989"/>
    </source>
</evidence>
<feature type="compositionally biased region" description="Basic and acidic residues" evidence="8">
    <location>
        <begin position="13"/>
        <end position="22"/>
    </location>
</feature>
<dbReference type="OrthoDB" id="6019623at2759"/>
<feature type="transmembrane region" description="Helical" evidence="9">
    <location>
        <begin position="520"/>
        <end position="539"/>
    </location>
</feature>
<dbReference type="CDD" id="cd20177">
    <property type="entry name" value="Dpy19"/>
    <property type="match status" value="1"/>
</dbReference>
<keyword evidence="7 9" id="KW-0472">Membrane</keyword>
<feature type="region of interest" description="Disordered" evidence="8">
    <location>
        <begin position="1"/>
        <end position="22"/>
    </location>
</feature>
<dbReference type="STRING" id="195883.A0A482XT11"/>
<evidence type="ECO:0000256" key="2">
    <source>
        <dbReference type="ARBA" id="ARBA00008744"/>
    </source>
</evidence>
<dbReference type="InParanoid" id="A0A482XT11"/>
<dbReference type="GO" id="GO:0000030">
    <property type="term" value="F:mannosyltransferase activity"/>
    <property type="evidence" value="ECO:0007669"/>
    <property type="project" value="InterPro"/>
</dbReference>
<evidence type="ECO:0000256" key="4">
    <source>
        <dbReference type="ARBA" id="ARBA00022679"/>
    </source>
</evidence>
<keyword evidence="5 9" id="KW-0812">Transmembrane</keyword>
<dbReference type="GO" id="GO:0005637">
    <property type="term" value="C:nuclear inner membrane"/>
    <property type="evidence" value="ECO:0007669"/>
    <property type="project" value="TreeGrafter"/>
</dbReference>
<feature type="transmembrane region" description="Helical" evidence="9">
    <location>
        <begin position="196"/>
        <end position="217"/>
    </location>
</feature>
<dbReference type="AlphaFoldDB" id="A0A482XT11"/>
<feature type="transmembrane region" description="Helical" evidence="9">
    <location>
        <begin position="292"/>
        <end position="308"/>
    </location>
</feature>
<feature type="transmembrane region" description="Helical" evidence="9">
    <location>
        <begin position="476"/>
        <end position="500"/>
    </location>
</feature>
<dbReference type="PANTHER" id="PTHR31488:SF1">
    <property type="entry name" value="C-MANNOSYLTRANSFERASE DPY19L1"/>
    <property type="match status" value="1"/>
</dbReference>
<proteinExistence type="inferred from homology"/>
<feature type="transmembrane region" description="Helical" evidence="9">
    <location>
        <begin position="315"/>
        <end position="333"/>
    </location>
</feature>
<dbReference type="Proteomes" id="UP000291343">
    <property type="component" value="Unassembled WGS sequence"/>
</dbReference>
<dbReference type="Pfam" id="PF10034">
    <property type="entry name" value="Dpy19"/>
    <property type="match status" value="1"/>
</dbReference>
<feature type="transmembrane region" description="Helical" evidence="9">
    <location>
        <begin position="367"/>
        <end position="385"/>
    </location>
</feature>
<evidence type="ECO:0000313" key="10">
    <source>
        <dbReference type="EMBL" id="RZF49142.1"/>
    </source>
</evidence>
<feature type="transmembrane region" description="Helical" evidence="9">
    <location>
        <begin position="265"/>
        <end position="286"/>
    </location>
</feature>
<gene>
    <name evidence="10" type="ORF">LSTR_LSTR008428</name>
</gene>
<evidence type="ECO:0000256" key="7">
    <source>
        <dbReference type="ARBA" id="ARBA00023136"/>
    </source>
</evidence>
<feature type="transmembrane region" description="Helical" evidence="9">
    <location>
        <begin position="237"/>
        <end position="253"/>
    </location>
</feature>
<comment type="similarity">
    <text evidence="2">Belongs to the dpy-19 family.</text>
</comment>